<dbReference type="PANTHER" id="PTHR43869:SF1">
    <property type="entry name" value="GLYCINE BETAINE_PROLINE BETAINE TRANSPORT SYSTEM ATP-BINDING PROTEIN PROV"/>
    <property type="match status" value="1"/>
</dbReference>
<dbReference type="InterPro" id="IPR000644">
    <property type="entry name" value="CBS_dom"/>
</dbReference>
<dbReference type="AlphaFoldDB" id="A0A381XWB1"/>
<accession>A0A381XWB1</accession>
<dbReference type="Gene3D" id="3.10.580.10">
    <property type="entry name" value="CBS-domain"/>
    <property type="match status" value="1"/>
</dbReference>
<evidence type="ECO:0000313" key="2">
    <source>
        <dbReference type="EMBL" id="SVA68920.1"/>
    </source>
</evidence>
<dbReference type="InterPro" id="IPR027417">
    <property type="entry name" value="P-loop_NTPase"/>
</dbReference>
<protein>
    <recommendedName>
        <fullName evidence="1">CBS domain-containing protein</fullName>
    </recommendedName>
</protein>
<evidence type="ECO:0000259" key="1">
    <source>
        <dbReference type="Pfam" id="PF00571"/>
    </source>
</evidence>
<dbReference type="InterPro" id="IPR046342">
    <property type="entry name" value="CBS_dom_sf"/>
</dbReference>
<sequence>MQQRVGLARALAADPDILLMDEPFSALDPLIRRQLQDQFLELASVMKKTTLFITHDLDEAIRLGHRIAIMNEGIIVQIGTPEEIVTNPKDAYVAEFVKGISRLQLVYAHSVMRPIDVYQSSNEEELTDSPQVTLDADLNHLIDTAIDTEKPLVVVENGKPVGVITKRAILRAIQGKSVDSTSY</sequence>
<dbReference type="PANTHER" id="PTHR43869">
    <property type="entry name" value="GLYCINE BETAINE/PROLINE BETAINE TRANSPORT SYSTEM ATP-BINDING PROTEIN PROV"/>
    <property type="match status" value="1"/>
</dbReference>
<feature type="domain" description="CBS" evidence="1">
    <location>
        <begin position="131"/>
        <end position="174"/>
    </location>
</feature>
<dbReference type="InterPro" id="IPR051921">
    <property type="entry name" value="ABC_osmolyte_uptake_ATP-bind"/>
</dbReference>
<dbReference type="SUPFAM" id="SSF52540">
    <property type="entry name" value="P-loop containing nucleoside triphosphate hydrolases"/>
    <property type="match status" value="1"/>
</dbReference>
<proteinExistence type="predicted"/>
<reference evidence="2" key="1">
    <citation type="submission" date="2018-05" db="EMBL/GenBank/DDBJ databases">
        <authorList>
            <person name="Lanie J.A."/>
            <person name="Ng W.-L."/>
            <person name="Kazmierczak K.M."/>
            <person name="Andrzejewski T.M."/>
            <person name="Davidsen T.M."/>
            <person name="Wayne K.J."/>
            <person name="Tettelin H."/>
            <person name="Glass J.I."/>
            <person name="Rusch D."/>
            <person name="Podicherti R."/>
            <person name="Tsui H.-C.T."/>
            <person name="Winkler M.E."/>
        </authorList>
    </citation>
    <scope>NUCLEOTIDE SEQUENCE</scope>
</reference>
<dbReference type="EMBL" id="UINC01016576">
    <property type="protein sequence ID" value="SVA68920.1"/>
    <property type="molecule type" value="Genomic_DNA"/>
</dbReference>
<dbReference type="Gene3D" id="3.40.50.300">
    <property type="entry name" value="P-loop containing nucleotide triphosphate hydrolases"/>
    <property type="match status" value="1"/>
</dbReference>
<dbReference type="Pfam" id="PF00571">
    <property type="entry name" value="CBS"/>
    <property type="match status" value="1"/>
</dbReference>
<organism evidence="2">
    <name type="scientific">marine metagenome</name>
    <dbReference type="NCBI Taxonomy" id="408172"/>
    <lineage>
        <taxon>unclassified sequences</taxon>
        <taxon>metagenomes</taxon>
        <taxon>ecological metagenomes</taxon>
    </lineage>
</organism>
<gene>
    <name evidence="2" type="ORF">METZ01_LOCUS121774</name>
</gene>
<dbReference type="SUPFAM" id="SSF54631">
    <property type="entry name" value="CBS-domain pair"/>
    <property type="match status" value="1"/>
</dbReference>
<name>A0A381XWB1_9ZZZZ</name>